<feature type="domain" description="NmrA-like" evidence="3">
    <location>
        <begin position="7"/>
        <end position="242"/>
    </location>
</feature>
<comment type="caution">
    <text evidence="4">The sequence shown here is derived from an EMBL/GenBank/DDBJ whole genome shotgun (WGS) entry which is preliminary data.</text>
</comment>
<evidence type="ECO:0000256" key="1">
    <source>
        <dbReference type="ARBA" id="ARBA00022857"/>
    </source>
</evidence>
<dbReference type="Proteomes" id="UP000094819">
    <property type="component" value="Unassembled WGS sequence"/>
</dbReference>
<dbReference type="EMBL" id="AWGH01000007">
    <property type="protein sequence ID" value="ODO00698.1"/>
    <property type="molecule type" value="Genomic_DNA"/>
</dbReference>
<dbReference type="InterPro" id="IPR051609">
    <property type="entry name" value="NmrA/Isoflavone_reductase-like"/>
</dbReference>
<sequence>MSFNSPQKILLIGAGELGQSFLKTLAAYPSSRVDLSVLLRPSSSTDLSQYSATVVRGDTTAPISELAALFKPYDIIICAAGFASGPGTQLRLAKAALEAGVPHYLPWQFGVDYDIIGRGSSQPVFDEQLDVRELLRAQSKVKWTIVSTGLFTSFLFEPGFGVVDLKEGVVRALGKWENSVTVTSSDQIAKFTAAMLLDTPSPPEGVVFVADGTVTFRDVAELVKKAGWKVQTEVLTVEALEEQLRKSPDDVWTKYQLIWARNAGVSWPKESTWNVKEGLGGEALAVPKP</sequence>
<dbReference type="Gene3D" id="3.40.50.720">
    <property type="entry name" value="NAD(P)-binding Rossmann-like Domain"/>
    <property type="match status" value="1"/>
</dbReference>
<dbReference type="InterPro" id="IPR036291">
    <property type="entry name" value="NAD(P)-bd_dom_sf"/>
</dbReference>
<organism evidence="4 5">
    <name type="scientific">Cryptococcus wingfieldii CBS 7118</name>
    <dbReference type="NCBI Taxonomy" id="1295528"/>
    <lineage>
        <taxon>Eukaryota</taxon>
        <taxon>Fungi</taxon>
        <taxon>Dikarya</taxon>
        <taxon>Basidiomycota</taxon>
        <taxon>Agaricomycotina</taxon>
        <taxon>Tremellomycetes</taxon>
        <taxon>Tremellales</taxon>
        <taxon>Cryptococcaceae</taxon>
        <taxon>Cryptococcus</taxon>
    </lineage>
</organism>
<keyword evidence="1" id="KW-0521">NADP</keyword>
<dbReference type="PANTHER" id="PTHR47706">
    <property type="entry name" value="NMRA-LIKE FAMILY PROTEIN"/>
    <property type="match status" value="1"/>
</dbReference>
<dbReference type="SUPFAM" id="SSF51735">
    <property type="entry name" value="NAD(P)-binding Rossmann-fold domains"/>
    <property type="match status" value="1"/>
</dbReference>
<evidence type="ECO:0000259" key="3">
    <source>
        <dbReference type="Pfam" id="PF05368"/>
    </source>
</evidence>
<dbReference type="GeneID" id="30192237"/>
<dbReference type="AlphaFoldDB" id="A0A1E3JIM4"/>
<proteinExistence type="predicted"/>
<dbReference type="InterPro" id="IPR045312">
    <property type="entry name" value="PCBER-like"/>
</dbReference>
<evidence type="ECO:0000256" key="2">
    <source>
        <dbReference type="ARBA" id="ARBA00023002"/>
    </source>
</evidence>
<dbReference type="GO" id="GO:0016491">
    <property type="term" value="F:oxidoreductase activity"/>
    <property type="evidence" value="ECO:0007669"/>
    <property type="project" value="UniProtKB-KW"/>
</dbReference>
<gene>
    <name evidence="4" type="ORF">L198_03024</name>
</gene>
<evidence type="ECO:0000313" key="4">
    <source>
        <dbReference type="EMBL" id="ODO00698.1"/>
    </source>
</evidence>
<dbReference type="CDD" id="cd05259">
    <property type="entry name" value="PCBER_SDR_a"/>
    <property type="match status" value="1"/>
</dbReference>
<dbReference type="Pfam" id="PF05368">
    <property type="entry name" value="NmrA"/>
    <property type="match status" value="1"/>
</dbReference>
<dbReference type="Gene3D" id="3.90.25.10">
    <property type="entry name" value="UDP-galactose 4-epimerase, domain 1"/>
    <property type="match status" value="1"/>
</dbReference>
<reference evidence="4 5" key="1">
    <citation type="submission" date="2016-06" db="EMBL/GenBank/DDBJ databases">
        <title>Evolution of pathogenesis and genome organization in the Tremellales.</title>
        <authorList>
            <person name="Cuomo C."/>
            <person name="Litvintseva A."/>
            <person name="Heitman J."/>
            <person name="Chen Y."/>
            <person name="Sun S."/>
            <person name="Springer D."/>
            <person name="Dromer F."/>
            <person name="Young S."/>
            <person name="Zeng Q."/>
            <person name="Chapman S."/>
            <person name="Gujja S."/>
            <person name="Saif S."/>
            <person name="Birren B."/>
        </authorList>
    </citation>
    <scope>NUCLEOTIDE SEQUENCE [LARGE SCALE GENOMIC DNA]</scope>
    <source>
        <strain evidence="4 5">CBS 7118</strain>
    </source>
</reference>
<protein>
    <recommendedName>
        <fullName evidence="3">NmrA-like domain-containing protein</fullName>
    </recommendedName>
</protein>
<dbReference type="InterPro" id="IPR008030">
    <property type="entry name" value="NmrA-like"/>
</dbReference>
<accession>A0A1E3JIM4</accession>
<dbReference type="PANTHER" id="PTHR47706:SF6">
    <property type="entry name" value="NMRA-LIKE FAMILY PROTEIN (AFU_ORTHOLOGUE AFUA_6G00280)"/>
    <property type="match status" value="1"/>
</dbReference>
<dbReference type="RefSeq" id="XP_019032890.1">
    <property type="nucleotide sequence ID" value="XM_019175158.1"/>
</dbReference>
<name>A0A1E3JIM4_9TREE</name>
<dbReference type="OrthoDB" id="5283654at2759"/>
<keyword evidence="2" id="KW-0560">Oxidoreductase</keyword>
<keyword evidence="5" id="KW-1185">Reference proteome</keyword>
<evidence type="ECO:0000313" key="5">
    <source>
        <dbReference type="Proteomes" id="UP000094819"/>
    </source>
</evidence>